<proteinExistence type="predicted"/>
<feature type="transmembrane region" description="Helical" evidence="1">
    <location>
        <begin position="12"/>
        <end position="35"/>
    </location>
</feature>
<name>A0A833NXM9_UNCSA</name>
<dbReference type="AlphaFoldDB" id="A0A833NXM9"/>
<gene>
    <name evidence="2" type="ORF">FD145_19</name>
</gene>
<evidence type="ECO:0000256" key="1">
    <source>
        <dbReference type="SAM" id="Phobius"/>
    </source>
</evidence>
<sequence>MSIPRKSHEMLRLNCYITSFVIAFVITIILIPMALSVSAPSNPDSHWYINMAEGNYQETAKPFSYRVLYPFLAQKLTLLTHDVRSSFIVLALVSIFLLLFAVILLLMSKTTLPKILIISLFFTPYIMSLLKEYYLPDLCHAAIISCFFLTTIIFNRWYGILWLLPLFLTRESTILLSLTIILITFYNRENKLAMAALITTFIAIAISIYISSVAPSMPNLHRVNDLLYLFGKIPFNFLRNVLGVYTWFNVNDYHHPIVILKMPKYIHLGAIKTIVFGCLNFDRPLRTLITLLTYFGTLPIILLSIVKFRRKYLNNDIWLPVAVVYGLLTFCLGPSLGSSVERLVGFGWPAFLIATPILLAKYCQDKYLLIGLFSLSFLTSWLPFLGNWIFVNPLFGQLFVIVFAALLHYYTYRMLNNWRNKGAIT</sequence>
<feature type="transmembrane region" description="Helical" evidence="1">
    <location>
        <begin position="133"/>
        <end position="154"/>
    </location>
</feature>
<feature type="transmembrane region" description="Helical" evidence="1">
    <location>
        <begin position="111"/>
        <end position="127"/>
    </location>
</feature>
<protein>
    <recommendedName>
        <fullName evidence="4">DUF2029 domain-containing protein</fullName>
    </recommendedName>
</protein>
<feature type="transmembrane region" description="Helical" evidence="1">
    <location>
        <begin position="317"/>
        <end position="337"/>
    </location>
</feature>
<feature type="transmembrane region" description="Helical" evidence="1">
    <location>
        <begin position="367"/>
        <end position="388"/>
    </location>
</feature>
<reference evidence="2 3" key="1">
    <citation type="submission" date="2019-12" db="EMBL/GenBank/DDBJ databases">
        <authorList>
            <person name="Wolfe R."/>
            <person name="Danczak R."/>
            <person name="Wilkins M."/>
        </authorList>
    </citation>
    <scope>NUCLEOTIDE SEQUENCE [LARGE SCALE GENOMIC DNA]</scope>
    <source>
        <strain evidence="2">X2_MaxBin.013</strain>
    </source>
</reference>
<feature type="transmembrane region" description="Helical" evidence="1">
    <location>
        <begin position="394"/>
        <end position="412"/>
    </location>
</feature>
<comment type="caution">
    <text evidence="2">The sequence shown here is derived from an EMBL/GenBank/DDBJ whole genome shotgun (WGS) entry which is preliminary data.</text>
</comment>
<accession>A0A833NXM9</accession>
<feature type="transmembrane region" description="Helical" evidence="1">
    <location>
        <begin position="226"/>
        <end position="248"/>
    </location>
</feature>
<keyword evidence="1" id="KW-1133">Transmembrane helix</keyword>
<feature type="transmembrane region" description="Helical" evidence="1">
    <location>
        <begin position="343"/>
        <end position="360"/>
    </location>
</feature>
<evidence type="ECO:0000313" key="3">
    <source>
        <dbReference type="Proteomes" id="UP000488506"/>
    </source>
</evidence>
<feature type="transmembrane region" description="Helical" evidence="1">
    <location>
        <begin position="285"/>
        <end position="305"/>
    </location>
</feature>
<organism evidence="2 3">
    <name type="scientific">Candidatus Saganbacteria bacterium</name>
    <dbReference type="NCBI Taxonomy" id="2575572"/>
    <lineage>
        <taxon>Bacteria</taxon>
        <taxon>Bacillati</taxon>
        <taxon>Saganbacteria</taxon>
    </lineage>
</organism>
<feature type="transmembrane region" description="Helical" evidence="1">
    <location>
        <begin position="192"/>
        <end position="214"/>
    </location>
</feature>
<evidence type="ECO:0008006" key="4">
    <source>
        <dbReference type="Google" id="ProtNLM"/>
    </source>
</evidence>
<evidence type="ECO:0000313" key="2">
    <source>
        <dbReference type="EMBL" id="KAF0135193.1"/>
    </source>
</evidence>
<dbReference type="EMBL" id="WPAF01000001">
    <property type="protein sequence ID" value="KAF0135193.1"/>
    <property type="molecule type" value="Genomic_DNA"/>
</dbReference>
<dbReference type="Proteomes" id="UP000488506">
    <property type="component" value="Unassembled WGS sequence"/>
</dbReference>
<feature type="transmembrane region" description="Helical" evidence="1">
    <location>
        <begin position="161"/>
        <end position="186"/>
    </location>
</feature>
<keyword evidence="1" id="KW-0472">Membrane</keyword>
<keyword evidence="1" id="KW-0812">Transmembrane</keyword>
<feature type="transmembrane region" description="Helical" evidence="1">
    <location>
        <begin position="87"/>
        <end position="106"/>
    </location>
</feature>